<proteinExistence type="predicted"/>
<evidence type="ECO:0000256" key="1">
    <source>
        <dbReference type="ARBA" id="ARBA00022679"/>
    </source>
</evidence>
<dbReference type="RefSeq" id="WP_006974928.1">
    <property type="nucleotide sequence ID" value="NZ_ABCS01000077.1"/>
</dbReference>
<evidence type="ECO:0000256" key="2">
    <source>
        <dbReference type="ARBA" id="ARBA00022741"/>
    </source>
</evidence>
<evidence type="ECO:0000256" key="4">
    <source>
        <dbReference type="ARBA" id="ARBA00022840"/>
    </source>
</evidence>
<dbReference type="SUPFAM" id="SSF56112">
    <property type="entry name" value="Protein kinase-like (PK-like)"/>
    <property type="match status" value="1"/>
</dbReference>
<keyword evidence="1" id="KW-0808">Transferase</keyword>
<dbReference type="InterPro" id="IPR008271">
    <property type="entry name" value="Ser/Thr_kinase_AS"/>
</dbReference>
<gene>
    <name evidence="7" type="ORF">PPSIR1_25201</name>
</gene>
<evidence type="ECO:0000256" key="5">
    <source>
        <dbReference type="PROSITE-ProRule" id="PRU10141"/>
    </source>
</evidence>
<dbReference type="InterPro" id="IPR017441">
    <property type="entry name" value="Protein_kinase_ATP_BS"/>
</dbReference>
<feature type="binding site" evidence="5">
    <location>
        <position position="92"/>
    </location>
    <ligand>
        <name>ATP</name>
        <dbReference type="ChEBI" id="CHEBI:30616"/>
    </ligand>
</feature>
<dbReference type="InterPro" id="IPR011009">
    <property type="entry name" value="Kinase-like_dom_sf"/>
</dbReference>
<dbReference type="CDD" id="cd14014">
    <property type="entry name" value="STKc_PknB_like"/>
    <property type="match status" value="1"/>
</dbReference>
<feature type="domain" description="Protein kinase" evidence="6">
    <location>
        <begin position="63"/>
        <end position="320"/>
    </location>
</feature>
<dbReference type="eggNOG" id="COG0515">
    <property type="taxonomic scope" value="Bacteria"/>
</dbReference>
<keyword evidence="4 5" id="KW-0067">ATP-binding</keyword>
<evidence type="ECO:0000259" key="6">
    <source>
        <dbReference type="PROSITE" id="PS50011"/>
    </source>
</evidence>
<comment type="caution">
    <text evidence="7">The sequence shown here is derived from an EMBL/GenBank/DDBJ whole genome shotgun (WGS) entry which is preliminary data.</text>
</comment>
<evidence type="ECO:0000313" key="7">
    <source>
        <dbReference type="EMBL" id="EDM75937.1"/>
    </source>
</evidence>
<dbReference type="PROSITE" id="PS00108">
    <property type="entry name" value="PROTEIN_KINASE_ST"/>
    <property type="match status" value="1"/>
</dbReference>
<dbReference type="EMBL" id="ABCS01000077">
    <property type="protein sequence ID" value="EDM75937.1"/>
    <property type="molecule type" value="Genomic_DNA"/>
</dbReference>
<reference evidence="7 8" key="1">
    <citation type="submission" date="2007-06" db="EMBL/GenBank/DDBJ databases">
        <authorList>
            <person name="Shimkets L."/>
            <person name="Ferriera S."/>
            <person name="Johnson J."/>
            <person name="Kravitz S."/>
            <person name="Beeson K."/>
            <person name="Sutton G."/>
            <person name="Rogers Y.-H."/>
            <person name="Friedman R."/>
            <person name="Frazier M."/>
            <person name="Venter J.C."/>
        </authorList>
    </citation>
    <scope>NUCLEOTIDE SEQUENCE [LARGE SCALE GENOMIC DNA]</scope>
    <source>
        <strain evidence="7 8">SIR-1</strain>
    </source>
</reference>
<evidence type="ECO:0000256" key="3">
    <source>
        <dbReference type="ARBA" id="ARBA00022777"/>
    </source>
</evidence>
<dbReference type="PANTHER" id="PTHR43289:SF6">
    <property type="entry name" value="SERINE_THREONINE-PROTEIN KINASE NEKL-3"/>
    <property type="match status" value="1"/>
</dbReference>
<dbReference type="Gene3D" id="3.30.200.20">
    <property type="entry name" value="Phosphorylase Kinase, domain 1"/>
    <property type="match status" value="1"/>
</dbReference>
<dbReference type="PROSITE" id="PS00107">
    <property type="entry name" value="PROTEIN_KINASE_ATP"/>
    <property type="match status" value="1"/>
</dbReference>
<keyword evidence="8" id="KW-1185">Reference proteome</keyword>
<dbReference type="InterPro" id="IPR000719">
    <property type="entry name" value="Prot_kinase_dom"/>
</dbReference>
<dbReference type="OrthoDB" id="9801841at2"/>
<keyword evidence="2 5" id="KW-0547">Nucleotide-binding</keyword>
<protein>
    <submittedName>
        <fullName evidence="7">Serine/threonine kinase PKN8</fullName>
    </submittedName>
</protein>
<dbReference type="Gene3D" id="1.10.510.10">
    <property type="entry name" value="Transferase(Phosphotransferase) domain 1"/>
    <property type="match status" value="1"/>
</dbReference>
<evidence type="ECO:0000313" key="8">
    <source>
        <dbReference type="Proteomes" id="UP000005801"/>
    </source>
</evidence>
<dbReference type="PANTHER" id="PTHR43289">
    <property type="entry name" value="MITOGEN-ACTIVATED PROTEIN KINASE KINASE KINASE 20-RELATED"/>
    <property type="match status" value="1"/>
</dbReference>
<accession>A6GDY8</accession>
<dbReference type="PROSITE" id="PS50011">
    <property type="entry name" value="PROTEIN_KINASE_DOM"/>
    <property type="match status" value="1"/>
</dbReference>
<organism evidence="7 8">
    <name type="scientific">Plesiocystis pacifica SIR-1</name>
    <dbReference type="NCBI Taxonomy" id="391625"/>
    <lineage>
        <taxon>Bacteria</taxon>
        <taxon>Pseudomonadati</taxon>
        <taxon>Myxococcota</taxon>
        <taxon>Polyangia</taxon>
        <taxon>Nannocystales</taxon>
        <taxon>Nannocystaceae</taxon>
        <taxon>Plesiocystis</taxon>
    </lineage>
</organism>
<name>A6GDY8_9BACT</name>
<dbReference type="GO" id="GO:0004674">
    <property type="term" value="F:protein serine/threonine kinase activity"/>
    <property type="evidence" value="ECO:0007669"/>
    <property type="project" value="TreeGrafter"/>
</dbReference>
<sequence length="445" mass="49772">MEDLPNPFDFEFDESELASDLDELEVDDVPSTAGLSIALEFEISRVWKKVGKPYEEVFVAGRYRLERRVGIGSYGRVYEATDLELDRRVAVKVMALGDPAVADREGKALAALDHPNVVRIIDRGQHADYRWLILDFLDGPKLSDWCQERPPAREIIARYLEAGQGLDAAHRRGLVHRDFKPGNIMLHRGRAVVTDFGLARNAESLNGYESEQLIASGTIQFMSRERLRGSPGDERSDQFAFCVSLWWALTGEFPFGPATGLESYYKALEGPTRGGGAIKRRVRKVLKRGMAVVPGERWPSVATLVAELDDAASPRGWSWLGGLLVLGLTSTALAVKLMPVHQLHVEYELSKLDAAALEVVEQVDKKDATKTIGAVTAGYLEARARKEQRRFVGIAKFAAKELEELGYGHEAIDAWWMVRHLYLDLGDREQAFTADENRRKIEHAL</sequence>
<dbReference type="AlphaFoldDB" id="A6GDY8"/>
<dbReference type="STRING" id="391625.PPSIR1_25201"/>
<dbReference type="Pfam" id="PF00069">
    <property type="entry name" value="Pkinase"/>
    <property type="match status" value="1"/>
</dbReference>
<dbReference type="Proteomes" id="UP000005801">
    <property type="component" value="Unassembled WGS sequence"/>
</dbReference>
<dbReference type="GO" id="GO:0005524">
    <property type="term" value="F:ATP binding"/>
    <property type="evidence" value="ECO:0007669"/>
    <property type="project" value="UniProtKB-UniRule"/>
</dbReference>
<keyword evidence="3 7" id="KW-0418">Kinase</keyword>